<dbReference type="RefSeq" id="WP_206005827.1">
    <property type="nucleotide sequence ID" value="NZ_CP070619.1"/>
</dbReference>
<proteinExistence type="predicted"/>
<evidence type="ECO:0000313" key="2">
    <source>
        <dbReference type="Proteomes" id="UP000662986"/>
    </source>
</evidence>
<dbReference type="PANTHER" id="PTHR10668:SF105">
    <property type="entry name" value="DEHYDROGENASE-RELATED"/>
    <property type="match status" value="1"/>
</dbReference>
<dbReference type="Gene3D" id="3.90.660.50">
    <property type="match status" value="1"/>
</dbReference>
<name>A0A974W2E2_9NOCA</name>
<organism evidence="1 2">
    <name type="scientific">Rhodococcus pseudokoreensis</name>
    <dbReference type="NCBI Taxonomy" id="2811421"/>
    <lineage>
        <taxon>Bacteria</taxon>
        <taxon>Bacillati</taxon>
        <taxon>Actinomycetota</taxon>
        <taxon>Actinomycetes</taxon>
        <taxon>Mycobacteriales</taxon>
        <taxon>Nocardiaceae</taxon>
        <taxon>Rhodococcus</taxon>
    </lineage>
</organism>
<sequence length="475" mass="49797">MTTALVVGAGPNGLAAAVTLAQHGIEVTVIEAAETIGGGTRSSEHTLPGVLHDDCSAIHPMGAGSPYLRTLDLASHGLEWRWPEVDAAHPLDTGSAGVLLRSLDDTAQQLGVDGRRWCQLFGPLASRFDDLAQDLLRPITHVPRHPGALAQLGLRAVPPAGTLARVFQSEEARALFAGIAAHVIHPLTRPATSSVGAMMIAAAHTYGWPVAAGGSQSITNALASLLGSLGGKIETGQPVRSLGDLPPSDIVMLDLAPRGVVDIAGDLLPARVRRAYSRYRHGPGAFKVDLAVEGGVPWINEYCRRAGTVHLGGDLAEIIASERDIARGIMPSRPFVLIGQQYLADPDRSNGDVHPIWAYAHVPHGYSGDATDAIIGQIERFAPGTRERIVGTFSRSTAAMSVYNPNYVGGDIITGENNPVQLVLRPRIAIDPYRTGIDGVYICSAATPPGAGVHGMCGHNAALAALRNCGKSSGR</sequence>
<accession>A0A974W2E2</accession>
<dbReference type="Proteomes" id="UP000662986">
    <property type="component" value="Chromosome"/>
</dbReference>
<protein>
    <submittedName>
        <fullName evidence="1">NAD(P)/FAD-dependent oxidoreductase</fullName>
    </submittedName>
</protein>
<dbReference type="Gene3D" id="3.50.50.60">
    <property type="entry name" value="FAD/NAD(P)-binding domain"/>
    <property type="match status" value="1"/>
</dbReference>
<evidence type="ECO:0000313" key="1">
    <source>
        <dbReference type="EMBL" id="QSE89420.1"/>
    </source>
</evidence>
<dbReference type="PANTHER" id="PTHR10668">
    <property type="entry name" value="PHYTOENE DEHYDROGENASE"/>
    <property type="match status" value="1"/>
</dbReference>
<dbReference type="Pfam" id="PF13450">
    <property type="entry name" value="NAD_binding_8"/>
    <property type="match status" value="1"/>
</dbReference>
<dbReference type="EMBL" id="CP070619">
    <property type="protein sequence ID" value="QSE89420.1"/>
    <property type="molecule type" value="Genomic_DNA"/>
</dbReference>
<dbReference type="InterPro" id="IPR036188">
    <property type="entry name" value="FAD/NAD-bd_sf"/>
</dbReference>
<gene>
    <name evidence="1" type="ORF">JWS13_12710</name>
</gene>
<dbReference type="SUPFAM" id="SSF51905">
    <property type="entry name" value="FAD/NAD(P)-binding domain"/>
    <property type="match status" value="1"/>
</dbReference>
<reference evidence="1 2" key="2">
    <citation type="journal article" date="2022" name="Arch. Microbiol.">
        <title>Rhodococcus pseudokoreensis sp. nov. isolated from the rhizosphere of young M26 apple rootstocks.</title>
        <authorList>
            <person name="Kampfer P."/>
            <person name="Glaeser S.P."/>
            <person name="Blom J."/>
            <person name="Wolf J."/>
            <person name="Benning S."/>
            <person name="Schloter M."/>
            <person name="Neumann-Schaal M."/>
        </authorList>
    </citation>
    <scope>NUCLEOTIDE SEQUENCE [LARGE SCALE GENOMIC DNA]</scope>
    <source>
        <strain evidence="1 2">R79</strain>
    </source>
</reference>
<dbReference type="PRINTS" id="PR00420">
    <property type="entry name" value="RNGMNOXGNASE"/>
</dbReference>
<keyword evidence="2" id="KW-1185">Reference proteome</keyword>
<reference evidence="1 2" key="1">
    <citation type="journal article" date="2021" name="Microbiol. Resour. Announc.">
        <title>Complete Genome Sequences of Two Rhodococcus sp. Strains with Large and Linear Chromosomes, Isolated from Apple Rhizosphere.</title>
        <authorList>
            <person name="Benning S."/>
            <person name="Brugnone N."/>
            <person name="Siani R."/>
            <person name="Kublik S."/>
            <person name="Schloter M."/>
            <person name="Rad V."/>
        </authorList>
    </citation>
    <scope>NUCLEOTIDE SEQUENCE [LARGE SCALE GENOMIC DNA]</scope>
    <source>
        <strain evidence="1 2">R79</strain>
    </source>
</reference>